<feature type="region of interest" description="Disordered" evidence="1">
    <location>
        <begin position="86"/>
        <end position="111"/>
    </location>
</feature>
<evidence type="ECO:0000313" key="2">
    <source>
        <dbReference type="EMBL" id="KAJ3506286.1"/>
    </source>
</evidence>
<name>A0A9W8MS70_9AGAR</name>
<comment type="caution">
    <text evidence="2">The sequence shown here is derived from an EMBL/GenBank/DDBJ whole genome shotgun (WGS) entry which is preliminary data.</text>
</comment>
<evidence type="ECO:0000313" key="3">
    <source>
        <dbReference type="Proteomes" id="UP001148786"/>
    </source>
</evidence>
<dbReference type="AlphaFoldDB" id="A0A9W8MS70"/>
<organism evidence="2 3">
    <name type="scientific">Agrocybe chaxingu</name>
    <dbReference type="NCBI Taxonomy" id="84603"/>
    <lineage>
        <taxon>Eukaryota</taxon>
        <taxon>Fungi</taxon>
        <taxon>Dikarya</taxon>
        <taxon>Basidiomycota</taxon>
        <taxon>Agaricomycotina</taxon>
        <taxon>Agaricomycetes</taxon>
        <taxon>Agaricomycetidae</taxon>
        <taxon>Agaricales</taxon>
        <taxon>Agaricineae</taxon>
        <taxon>Strophariaceae</taxon>
        <taxon>Agrocybe</taxon>
    </lineage>
</organism>
<accession>A0A9W8MS70</accession>
<proteinExistence type="predicted"/>
<dbReference type="Proteomes" id="UP001148786">
    <property type="component" value="Unassembled WGS sequence"/>
</dbReference>
<sequence length="125" mass="13678">MTPSTSETAGSHPNQDSYSVNGGYAMTHASAVKLLAHIRKKSISNFTALEMQSAIQLIHTHFEDNHLGWTFWPIDDKLEGSRGMLISQTQPRKGPPGMTAADTSPLEPNEDDEEALKFLLARGLS</sequence>
<reference evidence="2" key="1">
    <citation type="submission" date="2022-07" db="EMBL/GenBank/DDBJ databases">
        <title>Genome Sequence of Agrocybe chaxingu.</title>
        <authorList>
            <person name="Buettner E."/>
        </authorList>
    </citation>
    <scope>NUCLEOTIDE SEQUENCE</scope>
    <source>
        <strain evidence="2">MP-N11</strain>
    </source>
</reference>
<protein>
    <submittedName>
        <fullName evidence="2">Uncharacterized protein</fullName>
    </submittedName>
</protein>
<dbReference type="EMBL" id="JANKHO010000784">
    <property type="protein sequence ID" value="KAJ3506286.1"/>
    <property type="molecule type" value="Genomic_DNA"/>
</dbReference>
<evidence type="ECO:0000256" key="1">
    <source>
        <dbReference type="SAM" id="MobiDB-lite"/>
    </source>
</evidence>
<keyword evidence="3" id="KW-1185">Reference proteome</keyword>
<gene>
    <name evidence="2" type="ORF">NLJ89_g6952</name>
</gene>